<dbReference type="Proteomes" id="UP001065613">
    <property type="component" value="Chromosome"/>
</dbReference>
<evidence type="ECO:0000313" key="1">
    <source>
        <dbReference type="EMBL" id="UXE62839.1"/>
    </source>
</evidence>
<dbReference type="AlphaFoldDB" id="A0A977KZN9"/>
<dbReference type="InterPro" id="IPR023393">
    <property type="entry name" value="START-like_dom_sf"/>
</dbReference>
<dbReference type="EMBL" id="CP073041">
    <property type="protein sequence ID" value="UXE62839.1"/>
    <property type="molecule type" value="Genomic_DNA"/>
</dbReference>
<name>A0A977KZN9_9CYAN</name>
<dbReference type="InterPro" id="IPR018971">
    <property type="entry name" value="DUF1997"/>
</dbReference>
<gene>
    <name evidence="1" type="ORF">KA717_09090</name>
</gene>
<accession>A0A977KZN9</accession>
<protein>
    <submittedName>
        <fullName evidence="1">DUF1997 domain-containing protein</fullName>
    </submittedName>
</protein>
<dbReference type="Gene3D" id="3.30.530.20">
    <property type="match status" value="1"/>
</dbReference>
<proteinExistence type="predicted"/>
<dbReference type="KEGG" id="wna:KA717_09090"/>
<sequence>MLDTPLSQSELKPIHFQAAFDGYMEMYADLATVAHYLENHQSWFHHCAQPMKTEPLGEDGYVMTIGQFGALGFDIEPKMAVILEPPQQGQYLMHSVTLPDEPYLGYEVDYQAIMNLSEIPQAQAGEGIQKVYQKAGLSSPPEKITKVEWQLRMDVAVQFPKYIYKLPQNLIRKTGDRLLVEIIRQVSPRLTYKVQKDFHDRCSLPFPPQSSRHFYRIKSSQTEEMKMEEPDLSSEVML</sequence>
<organism evidence="1">
    <name type="scientific">Woronichinia naegeliana WA131</name>
    <dbReference type="NCBI Taxonomy" id="2824559"/>
    <lineage>
        <taxon>Bacteria</taxon>
        <taxon>Bacillati</taxon>
        <taxon>Cyanobacteriota</taxon>
        <taxon>Cyanophyceae</taxon>
        <taxon>Synechococcales</taxon>
        <taxon>Coelosphaeriaceae</taxon>
        <taxon>Woronichinia</taxon>
    </lineage>
</organism>
<dbReference type="Pfam" id="PF09366">
    <property type="entry name" value="DUF1997"/>
    <property type="match status" value="1"/>
</dbReference>
<reference evidence="1" key="1">
    <citation type="submission" date="2021-04" db="EMBL/GenBank/DDBJ databases">
        <title>Genome sequence of Woronichinia naegeliana from Washington state freshwater lake bloom.</title>
        <authorList>
            <person name="Dreher T.W."/>
        </authorList>
    </citation>
    <scope>NUCLEOTIDE SEQUENCE</scope>
    <source>
        <strain evidence="1">WA131</strain>
    </source>
</reference>